<reference evidence="4" key="1">
    <citation type="submission" date="2019-09" db="EMBL/GenBank/DDBJ databases">
        <authorList>
            <person name="Chandra G."/>
            <person name="Truman W A."/>
        </authorList>
    </citation>
    <scope>NUCLEOTIDE SEQUENCE</scope>
    <source>
        <strain evidence="4">PS683</strain>
    </source>
</reference>
<dbReference type="CDD" id="cd00130">
    <property type="entry name" value="PAS"/>
    <property type="match status" value="1"/>
</dbReference>
<dbReference type="KEGG" id="pfx:A7318_10330"/>
<gene>
    <name evidence="4" type="ORF">PS683_03505</name>
</gene>
<name>A0A5E6UEM2_PSEFL</name>
<accession>A0A5E6UEM2</accession>
<sequence length="158" mass="18089">MIDAELLKLMVETSDDGIVIAEQEGDENILIYANPAFQRLTGYSVDDILYQDCRFLQGDDRDQAGLAVIREAIKNHRPCRQIIRNYRKDGSAFWNELSITPVFNDADQLTYYIGIQKDVSAEFEAVARVRELEAEVEHLKVQLAQWQSTSPMLQDPTH</sequence>
<dbReference type="EMBL" id="LR700645">
    <property type="protein sequence ID" value="VVM15190.1"/>
    <property type="molecule type" value="Genomic_DNA"/>
</dbReference>
<dbReference type="SMART" id="SM00086">
    <property type="entry name" value="PAC"/>
    <property type="match status" value="1"/>
</dbReference>
<evidence type="ECO:0000256" key="1">
    <source>
        <dbReference type="ARBA" id="ARBA00022630"/>
    </source>
</evidence>
<evidence type="ECO:0000256" key="2">
    <source>
        <dbReference type="ARBA" id="ARBA00022643"/>
    </source>
</evidence>
<proteinExistence type="predicted"/>
<dbReference type="AlphaFoldDB" id="A0A5E6UEM2"/>
<dbReference type="Pfam" id="PF13426">
    <property type="entry name" value="PAS_9"/>
    <property type="match status" value="1"/>
</dbReference>
<dbReference type="PANTHER" id="PTHR47429">
    <property type="entry name" value="PROTEIN TWIN LOV 1"/>
    <property type="match status" value="1"/>
</dbReference>
<protein>
    <submittedName>
        <fullName evidence="4">Uncharacterized protein</fullName>
    </submittedName>
</protein>
<keyword evidence="1" id="KW-0285">Flavoprotein</keyword>
<dbReference type="InterPro" id="IPR035965">
    <property type="entry name" value="PAS-like_dom_sf"/>
</dbReference>
<dbReference type="SMART" id="SM00091">
    <property type="entry name" value="PAS"/>
    <property type="match status" value="1"/>
</dbReference>
<dbReference type="InterPro" id="IPR000700">
    <property type="entry name" value="PAS-assoc_C"/>
</dbReference>
<dbReference type="Gene3D" id="3.30.450.20">
    <property type="entry name" value="PAS domain"/>
    <property type="match status" value="1"/>
</dbReference>
<dbReference type="PANTHER" id="PTHR47429:SF2">
    <property type="entry name" value="PROTEIN TWIN LOV 1"/>
    <property type="match status" value="1"/>
</dbReference>
<dbReference type="NCBIfam" id="TIGR00229">
    <property type="entry name" value="sensory_box"/>
    <property type="match status" value="1"/>
</dbReference>
<dbReference type="InterPro" id="IPR001610">
    <property type="entry name" value="PAC"/>
</dbReference>
<dbReference type="PROSITE" id="PS50112">
    <property type="entry name" value="PAS"/>
    <property type="match status" value="1"/>
</dbReference>
<dbReference type="SUPFAM" id="SSF55785">
    <property type="entry name" value="PYP-like sensor domain (PAS domain)"/>
    <property type="match status" value="1"/>
</dbReference>
<dbReference type="InterPro" id="IPR000014">
    <property type="entry name" value="PAS"/>
</dbReference>
<organism evidence="4">
    <name type="scientific">Pseudomonas fluorescens</name>
    <dbReference type="NCBI Taxonomy" id="294"/>
    <lineage>
        <taxon>Bacteria</taxon>
        <taxon>Pseudomonadati</taxon>
        <taxon>Pseudomonadota</taxon>
        <taxon>Gammaproteobacteria</taxon>
        <taxon>Pseudomonadales</taxon>
        <taxon>Pseudomonadaceae</taxon>
        <taxon>Pseudomonas</taxon>
    </lineage>
</organism>
<dbReference type="PROSITE" id="PS50113">
    <property type="entry name" value="PAC"/>
    <property type="match status" value="1"/>
</dbReference>
<keyword evidence="2" id="KW-0288">FMN</keyword>
<evidence type="ECO:0000313" key="4">
    <source>
        <dbReference type="EMBL" id="VVM15190.1"/>
    </source>
</evidence>
<keyword evidence="3" id="KW-0157">Chromophore</keyword>
<evidence type="ECO:0000256" key="3">
    <source>
        <dbReference type="ARBA" id="ARBA00022991"/>
    </source>
</evidence>